<dbReference type="AlphaFoldDB" id="A0A1M2VW93"/>
<accession>A0A1M2VW93</accession>
<dbReference type="Proteomes" id="UP000184267">
    <property type="component" value="Unassembled WGS sequence"/>
</dbReference>
<protein>
    <submittedName>
        <fullName evidence="1">Uncharacterized protein</fullName>
    </submittedName>
</protein>
<proteinExistence type="predicted"/>
<reference evidence="1 2" key="1">
    <citation type="submission" date="2016-10" db="EMBL/GenBank/DDBJ databases">
        <title>Genome sequence of the basidiomycete white-rot fungus Trametes pubescens.</title>
        <authorList>
            <person name="Makela M.R."/>
            <person name="Granchi Z."/>
            <person name="Peng M."/>
            <person name="De Vries R.P."/>
            <person name="Grigoriev I."/>
            <person name="Riley R."/>
            <person name="Hilden K."/>
        </authorList>
    </citation>
    <scope>NUCLEOTIDE SEQUENCE [LARGE SCALE GENOMIC DNA]</scope>
    <source>
        <strain evidence="1 2">FBCC735</strain>
    </source>
</reference>
<evidence type="ECO:0000313" key="1">
    <source>
        <dbReference type="EMBL" id="OJT11848.1"/>
    </source>
</evidence>
<name>A0A1M2VW93_TRAPU</name>
<keyword evidence="2" id="KW-1185">Reference proteome</keyword>
<organism evidence="1 2">
    <name type="scientific">Trametes pubescens</name>
    <name type="common">White-rot fungus</name>
    <dbReference type="NCBI Taxonomy" id="154538"/>
    <lineage>
        <taxon>Eukaryota</taxon>
        <taxon>Fungi</taxon>
        <taxon>Dikarya</taxon>
        <taxon>Basidiomycota</taxon>
        <taxon>Agaricomycotina</taxon>
        <taxon>Agaricomycetes</taxon>
        <taxon>Polyporales</taxon>
        <taxon>Polyporaceae</taxon>
        <taxon>Trametes</taxon>
    </lineage>
</organism>
<evidence type="ECO:0000313" key="2">
    <source>
        <dbReference type="Proteomes" id="UP000184267"/>
    </source>
</evidence>
<gene>
    <name evidence="1" type="ORF">TRAPUB_11609</name>
</gene>
<sequence length="104" mass="11539">AAVSKWETGLLAENDDFHSLPFPPIPPHRQHLRPFLWKFGGVFRRARLIMNEVYDGKSAAGSADVLRESMMHRSNIKTSVSEGKAALQAAHAVETLLPSFVATR</sequence>
<dbReference type="EMBL" id="MNAD01000568">
    <property type="protein sequence ID" value="OJT11848.1"/>
    <property type="molecule type" value="Genomic_DNA"/>
</dbReference>
<feature type="non-terminal residue" evidence="1">
    <location>
        <position position="1"/>
    </location>
</feature>
<comment type="caution">
    <text evidence="1">The sequence shown here is derived from an EMBL/GenBank/DDBJ whole genome shotgun (WGS) entry which is preliminary data.</text>
</comment>